<name>B0CPW0_LACBS</name>
<dbReference type="RefSeq" id="XP_001874341.1">
    <property type="nucleotide sequence ID" value="XM_001874306.1"/>
</dbReference>
<gene>
    <name evidence="1" type="ORF">LACBIDRAFT_321346</name>
</gene>
<evidence type="ECO:0000313" key="2">
    <source>
        <dbReference type="Proteomes" id="UP000001194"/>
    </source>
</evidence>
<dbReference type="AlphaFoldDB" id="B0CPW0"/>
<dbReference type="EMBL" id="DS547091">
    <property type="protein sequence ID" value="EDR16133.1"/>
    <property type="molecule type" value="Genomic_DNA"/>
</dbReference>
<dbReference type="HOGENOM" id="CLU_1949178_0_0_1"/>
<sequence>MFPSYLPPPAFTIMSATYFTPNPNHDEPNSRPTTASTTIPALIRKQFALCKTRLATTTTVVVMNGHWSISKWKGRRRQDRRNDLERWVAIRRCVDQLPPNLLLPPYVPQRTKSHSKIWAKACLVGYAAV</sequence>
<proteinExistence type="predicted"/>
<organism evidence="2">
    <name type="scientific">Laccaria bicolor (strain S238N-H82 / ATCC MYA-4686)</name>
    <name type="common">Bicoloured deceiver</name>
    <name type="synonym">Laccaria laccata var. bicolor</name>
    <dbReference type="NCBI Taxonomy" id="486041"/>
    <lineage>
        <taxon>Eukaryota</taxon>
        <taxon>Fungi</taxon>
        <taxon>Dikarya</taxon>
        <taxon>Basidiomycota</taxon>
        <taxon>Agaricomycotina</taxon>
        <taxon>Agaricomycetes</taxon>
        <taxon>Agaricomycetidae</taxon>
        <taxon>Agaricales</taxon>
        <taxon>Agaricineae</taxon>
        <taxon>Hydnangiaceae</taxon>
        <taxon>Laccaria</taxon>
    </lineage>
</organism>
<protein>
    <submittedName>
        <fullName evidence="1">Predicted protein</fullName>
    </submittedName>
</protein>
<reference evidence="1 2" key="1">
    <citation type="journal article" date="2008" name="Nature">
        <title>The genome of Laccaria bicolor provides insights into mycorrhizal symbiosis.</title>
        <authorList>
            <person name="Martin F."/>
            <person name="Aerts A."/>
            <person name="Ahren D."/>
            <person name="Brun A."/>
            <person name="Danchin E.G.J."/>
            <person name="Duchaussoy F."/>
            <person name="Gibon J."/>
            <person name="Kohler A."/>
            <person name="Lindquist E."/>
            <person name="Pereda V."/>
            <person name="Salamov A."/>
            <person name="Shapiro H.J."/>
            <person name="Wuyts J."/>
            <person name="Blaudez D."/>
            <person name="Buee M."/>
            <person name="Brokstein P."/>
            <person name="Canbaeck B."/>
            <person name="Cohen D."/>
            <person name="Courty P.E."/>
            <person name="Coutinho P.M."/>
            <person name="Delaruelle C."/>
            <person name="Detter J.C."/>
            <person name="Deveau A."/>
            <person name="DiFazio S."/>
            <person name="Duplessis S."/>
            <person name="Fraissinet-Tachet L."/>
            <person name="Lucic E."/>
            <person name="Frey-Klett P."/>
            <person name="Fourrey C."/>
            <person name="Feussner I."/>
            <person name="Gay G."/>
            <person name="Grimwood J."/>
            <person name="Hoegger P.J."/>
            <person name="Jain P."/>
            <person name="Kilaru S."/>
            <person name="Labbe J."/>
            <person name="Lin Y.C."/>
            <person name="Legue V."/>
            <person name="Le Tacon F."/>
            <person name="Marmeisse R."/>
            <person name="Melayah D."/>
            <person name="Montanini B."/>
            <person name="Muratet M."/>
            <person name="Nehls U."/>
            <person name="Niculita-Hirzel H."/>
            <person name="Oudot-Le Secq M.P."/>
            <person name="Peter M."/>
            <person name="Quesneville H."/>
            <person name="Rajashekar B."/>
            <person name="Reich M."/>
            <person name="Rouhier N."/>
            <person name="Schmutz J."/>
            <person name="Yin T."/>
            <person name="Chalot M."/>
            <person name="Henrissat B."/>
            <person name="Kuees U."/>
            <person name="Lucas S."/>
            <person name="Van de Peer Y."/>
            <person name="Podila G.K."/>
            <person name="Polle A."/>
            <person name="Pukkila P.J."/>
            <person name="Richardson P.M."/>
            <person name="Rouze P."/>
            <person name="Sanders I.R."/>
            <person name="Stajich J.E."/>
            <person name="Tunlid A."/>
            <person name="Tuskan G."/>
            <person name="Grigoriev I.V."/>
        </authorList>
    </citation>
    <scope>NUCLEOTIDE SEQUENCE [LARGE SCALE GENOMIC DNA]</scope>
    <source>
        <strain evidence="2">S238N-H82 / ATCC MYA-4686</strain>
    </source>
</reference>
<keyword evidence="2" id="KW-1185">Reference proteome</keyword>
<dbReference type="Proteomes" id="UP000001194">
    <property type="component" value="Unassembled WGS sequence"/>
</dbReference>
<evidence type="ECO:0000313" key="1">
    <source>
        <dbReference type="EMBL" id="EDR16133.1"/>
    </source>
</evidence>
<dbReference type="InParanoid" id="B0CPW0"/>
<dbReference type="GeneID" id="6068883"/>
<accession>B0CPW0</accession>
<dbReference type="KEGG" id="lbc:LACBIDRAFT_321346"/>